<feature type="transmembrane region" description="Helical" evidence="1">
    <location>
        <begin position="297"/>
        <end position="316"/>
    </location>
</feature>
<evidence type="ECO:0000313" key="2">
    <source>
        <dbReference type="EMBL" id="URA11255.1"/>
    </source>
</evidence>
<sequence length="411" mass="46900">MKKLMLFWRECLANPLLHLLFLFTLVVTLWFSMGFLTIEKTLFSYLEKQFITKLPPQTIRITPKAVKTTSLFGIQLQRPQGSYIDDTILKKIQTLSGVKKVYPFLASQIPMEVQISLFGMGYKSDVVAIGVPWEFIQNEIPQRYRSRWRKWKEGETVIALLPALLLDMYNQTLAKPNQLPLITEDFARGQKMKIVFGKSSLKSMETPVVIDGELAGFSRKIGEIALILPYAVVEHYNLHFEKTKPEYSYVLVEAQNHESLLSLTRAIAKLKLNVSSQTEMSQEILTMQNHLKTVFRLLQGLIWGLCSIAIGLAAFLSSFRRQSYYHLLRVLGESRLFLLAMIGAKYILLALFAVVVSRWSFHLMLEKATSLLGTLPIQVIDKPDTLFFWTAIGVGILPSISLFSSRPMKQL</sequence>
<evidence type="ECO:0000313" key="3">
    <source>
        <dbReference type="Proteomes" id="UP001056539"/>
    </source>
</evidence>
<keyword evidence="1" id="KW-0472">Membrane</keyword>
<organism evidence="2 3">
    <name type="scientific">Thermospira aquatica</name>
    <dbReference type="NCBI Taxonomy" id="2828656"/>
    <lineage>
        <taxon>Bacteria</taxon>
        <taxon>Pseudomonadati</taxon>
        <taxon>Spirochaetota</taxon>
        <taxon>Spirochaetia</taxon>
        <taxon>Brevinematales</taxon>
        <taxon>Thermospiraceae</taxon>
        <taxon>Thermospira</taxon>
    </lineage>
</organism>
<protein>
    <recommendedName>
        <fullName evidence="4">ABC transporter permease</fullName>
    </recommendedName>
</protein>
<dbReference type="KEGG" id="taqu:KDW03_05515"/>
<keyword evidence="3" id="KW-1185">Reference proteome</keyword>
<dbReference type="Proteomes" id="UP001056539">
    <property type="component" value="Chromosome"/>
</dbReference>
<reference evidence="2" key="2">
    <citation type="submission" date="2022-06" db="EMBL/GenBank/DDBJ databases">
        <title>Thermospira aquatica gen. nov., sp. nov.</title>
        <authorList>
            <person name="Ben Ali Gam Z."/>
            <person name="Labat M."/>
        </authorList>
    </citation>
    <scope>NUCLEOTIDE SEQUENCE</scope>
    <source>
        <strain evidence="2">F1F22</strain>
    </source>
</reference>
<evidence type="ECO:0008006" key="4">
    <source>
        <dbReference type="Google" id="ProtNLM"/>
    </source>
</evidence>
<keyword evidence="1" id="KW-1133">Transmembrane helix</keyword>
<name>A0AAX3BG25_9SPIR</name>
<reference evidence="2" key="1">
    <citation type="submission" date="2021-04" db="EMBL/GenBank/DDBJ databases">
        <authorList>
            <person name="Postec A."/>
        </authorList>
    </citation>
    <scope>NUCLEOTIDE SEQUENCE</scope>
    <source>
        <strain evidence="2">F1F22</strain>
    </source>
</reference>
<accession>A0AAX3BG25</accession>
<feature type="transmembrane region" description="Helical" evidence="1">
    <location>
        <begin position="336"/>
        <end position="356"/>
    </location>
</feature>
<proteinExistence type="predicted"/>
<keyword evidence="1" id="KW-0812">Transmembrane</keyword>
<feature type="transmembrane region" description="Helical" evidence="1">
    <location>
        <begin position="386"/>
        <end position="405"/>
    </location>
</feature>
<evidence type="ECO:0000256" key="1">
    <source>
        <dbReference type="SAM" id="Phobius"/>
    </source>
</evidence>
<dbReference type="AlphaFoldDB" id="A0AAX3BG25"/>
<gene>
    <name evidence="2" type="ORF">KDW03_05515</name>
</gene>
<dbReference type="EMBL" id="CP073355">
    <property type="protein sequence ID" value="URA11255.1"/>
    <property type="molecule type" value="Genomic_DNA"/>
</dbReference>
<dbReference type="RefSeq" id="WP_271436389.1">
    <property type="nucleotide sequence ID" value="NZ_CP073355.1"/>
</dbReference>